<keyword evidence="6" id="KW-0249">Electron transport</keyword>
<dbReference type="PRINTS" id="PR01165">
    <property type="entry name" value="CYCOXIDASEI"/>
</dbReference>
<dbReference type="GO" id="GO:0009486">
    <property type="term" value="F:cytochrome bo3 ubiquinol oxidase activity"/>
    <property type="evidence" value="ECO:0007669"/>
    <property type="project" value="TreeGrafter"/>
</dbReference>
<protein>
    <submittedName>
        <fullName evidence="11">Cytochrome C and quinol oxidase polypeptide I</fullName>
    </submittedName>
</protein>
<feature type="transmembrane region" description="Helical" evidence="9">
    <location>
        <begin position="597"/>
        <end position="613"/>
    </location>
</feature>
<feature type="domain" description="Cytochrome oxidase subunit I profile" evidence="10">
    <location>
        <begin position="49"/>
        <end position="569"/>
    </location>
</feature>
<feature type="transmembrane region" description="Helical" evidence="9">
    <location>
        <begin position="284"/>
        <end position="308"/>
    </location>
</feature>
<dbReference type="HOGENOM" id="CLU_011899_7_1_4"/>
<dbReference type="InterPro" id="IPR000883">
    <property type="entry name" value="Cyt_C_Oxase_1"/>
</dbReference>
<dbReference type="Gene3D" id="1.20.210.10">
    <property type="entry name" value="Cytochrome c oxidase-like, subunit I domain"/>
    <property type="match status" value="1"/>
</dbReference>
<comment type="similarity">
    <text evidence="1">Belongs to the heme-copper respiratory oxidase family.</text>
</comment>
<keyword evidence="2" id="KW-0813">Transport</keyword>
<feature type="transmembrane region" description="Helical" evidence="9">
    <location>
        <begin position="357"/>
        <end position="381"/>
    </location>
</feature>
<dbReference type="InterPro" id="IPR036927">
    <property type="entry name" value="Cyt_c_oxase-like_su1_sf"/>
</dbReference>
<dbReference type="GO" id="GO:0046872">
    <property type="term" value="F:metal ion binding"/>
    <property type="evidence" value="ECO:0007669"/>
    <property type="project" value="UniProtKB-KW"/>
</dbReference>
<feature type="transmembrane region" description="Helical" evidence="9">
    <location>
        <begin position="111"/>
        <end position="133"/>
    </location>
</feature>
<feature type="transmembrane region" description="Helical" evidence="9">
    <location>
        <begin position="425"/>
        <end position="450"/>
    </location>
</feature>
<keyword evidence="8" id="KW-0186">Copper</keyword>
<dbReference type="GO" id="GO:0015990">
    <property type="term" value="P:electron transport coupled proton transport"/>
    <property type="evidence" value="ECO:0007669"/>
    <property type="project" value="TreeGrafter"/>
</dbReference>
<evidence type="ECO:0000256" key="7">
    <source>
        <dbReference type="ARBA" id="ARBA00023004"/>
    </source>
</evidence>
<dbReference type="InterPro" id="IPR023616">
    <property type="entry name" value="Cyt_c_oxase-like_su1_dom"/>
</dbReference>
<feature type="transmembrane region" description="Helical" evidence="9">
    <location>
        <begin position="199"/>
        <end position="225"/>
    </location>
</feature>
<evidence type="ECO:0000256" key="3">
    <source>
        <dbReference type="ARBA" id="ARBA00022617"/>
    </source>
</evidence>
<dbReference type="GO" id="GO:0005886">
    <property type="term" value="C:plasma membrane"/>
    <property type="evidence" value="ECO:0007669"/>
    <property type="project" value="TreeGrafter"/>
</dbReference>
<dbReference type="STRING" id="887898.HMPREF0551_2451"/>
<feature type="transmembrane region" description="Helical" evidence="9">
    <location>
        <begin position="503"/>
        <end position="527"/>
    </location>
</feature>
<feature type="transmembrane region" description="Helical" evidence="9">
    <location>
        <begin position="619"/>
        <end position="639"/>
    </location>
</feature>
<name>E7S0I7_9BURK</name>
<dbReference type="GO" id="GO:0020037">
    <property type="term" value="F:heme binding"/>
    <property type="evidence" value="ECO:0007669"/>
    <property type="project" value="InterPro"/>
</dbReference>
<dbReference type="PROSITE" id="PS50855">
    <property type="entry name" value="COX1"/>
    <property type="match status" value="1"/>
</dbReference>
<dbReference type="PANTHER" id="PTHR10422">
    <property type="entry name" value="CYTOCHROME C OXIDASE SUBUNIT 1"/>
    <property type="match status" value="1"/>
</dbReference>
<evidence type="ECO:0000313" key="11">
    <source>
        <dbReference type="EMBL" id="EFV94336.1"/>
    </source>
</evidence>
<feature type="transmembrane region" description="Helical" evidence="9">
    <location>
        <begin position="393"/>
        <end position="413"/>
    </location>
</feature>
<dbReference type="SUPFAM" id="SSF81442">
    <property type="entry name" value="Cytochrome c oxidase subunit I-like"/>
    <property type="match status" value="1"/>
</dbReference>
<keyword evidence="12" id="KW-1185">Reference proteome</keyword>
<keyword evidence="5" id="KW-0479">Metal-binding</keyword>
<keyword evidence="9" id="KW-0472">Membrane</keyword>
<evidence type="ECO:0000256" key="6">
    <source>
        <dbReference type="ARBA" id="ARBA00022982"/>
    </source>
</evidence>
<keyword evidence="9" id="KW-0812">Transmembrane</keyword>
<proteinExistence type="inferred from homology"/>
<comment type="caution">
    <text evidence="11">The sequence shown here is derived from an EMBL/GenBank/DDBJ whole genome shotgun (WGS) entry which is preliminary data.</text>
</comment>
<gene>
    <name evidence="11" type="ORF">HMPREF0551_2451</name>
</gene>
<feature type="transmembrane region" description="Helical" evidence="9">
    <location>
        <begin position="462"/>
        <end position="483"/>
    </location>
</feature>
<keyword evidence="7" id="KW-0408">Iron</keyword>
<dbReference type="GO" id="GO:0022904">
    <property type="term" value="P:respiratory electron transport chain"/>
    <property type="evidence" value="ECO:0007669"/>
    <property type="project" value="TreeGrafter"/>
</dbReference>
<dbReference type="EMBL" id="AEQP01000022">
    <property type="protein sequence ID" value="EFV94336.1"/>
    <property type="molecule type" value="Genomic_DNA"/>
</dbReference>
<keyword evidence="9" id="KW-1133">Transmembrane helix</keyword>
<dbReference type="Pfam" id="PF00115">
    <property type="entry name" value="COX1"/>
    <property type="match status" value="1"/>
</dbReference>
<feature type="transmembrane region" description="Helical" evidence="9">
    <location>
        <begin position="237"/>
        <end position="264"/>
    </location>
</feature>
<organism evidence="11 12">
    <name type="scientific">Lautropia mirabilis ATCC 51599</name>
    <dbReference type="NCBI Taxonomy" id="887898"/>
    <lineage>
        <taxon>Bacteria</taxon>
        <taxon>Pseudomonadati</taxon>
        <taxon>Pseudomonadota</taxon>
        <taxon>Betaproteobacteria</taxon>
        <taxon>Burkholderiales</taxon>
        <taxon>Burkholderiaceae</taxon>
        <taxon>Lautropia</taxon>
    </lineage>
</organism>
<sequence>MFEQADTVKLLLGRLSWEAIPFHEPVLLALFVAVALGGLVWVGSMSYFGMWGRFWRHWVTSVDHKRVGLMYIVLGLVMLLPGFAGALMLLLQHARSAGGGPGYLSPHHYDQILTAHGVIMVFFVAMPLITGFMNYLVPLQIGARGTAFPFLGNLGFWMSAFGAVLVVLSLFVGGFSQVGWLAYPPLSGIEFSPDVGMDYYLWALLIAGGGATLSAINLIVTLVKMRCPGMGLMKMPLFTWSALCANVLIIAIFPVFMAALFLLALDRFAGTHFFTNDLGGNAMIYVNLIRAWVLPEVCVLMLPAFGIFSEITTTFSGKRLFGYTAMVGATCSVTLLAVLVGLLHLLPLGAGTRTDTFLGLSTLIFAIPVGAMVLNWVFTLYRGAIRFEVPMMWVLGFLIMVAIGAVAGVQLAVLPADSVLHDSLFVTAFFHHVILGCVVHALMAGIAYWFPKAFGYQLIPFWGRLSFWCEFLGIGLAITPLYMLGLMGVPPRMSHVDDPSLQVGFLIAASGAGLILVGILSLIAQLVHSFIRRPALRDETGDPWDARTLEWSTASPPPDYNFAFTPVVHEIDAWWDMKRNGYVRPTRGFIPIPMPKNTAAGFTIAALGAVFGFCMIWQIWLLAGASFIVLLGAIIAHAFSHGRGFPITAAQVERTEAGRTRLLARHV</sequence>
<dbReference type="GO" id="GO:0004129">
    <property type="term" value="F:cytochrome-c oxidase activity"/>
    <property type="evidence" value="ECO:0007669"/>
    <property type="project" value="InterPro"/>
</dbReference>
<dbReference type="GO" id="GO:0009060">
    <property type="term" value="P:aerobic respiration"/>
    <property type="evidence" value="ECO:0007669"/>
    <property type="project" value="InterPro"/>
</dbReference>
<keyword evidence="3" id="KW-0349">Heme</keyword>
<evidence type="ECO:0000256" key="2">
    <source>
        <dbReference type="ARBA" id="ARBA00022448"/>
    </source>
</evidence>
<dbReference type="PANTHER" id="PTHR10422:SF35">
    <property type="entry name" value="CYTOCHROME BO(3) UBIQUINOL OXIDASE SUBUNIT 1"/>
    <property type="match status" value="1"/>
</dbReference>
<evidence type="ECO:0000256" key="5">
    <source>
        <dbReference type="ARBA" id="ARBA00022723"/>
    </source>
</evidence>
<dbReference type="RefSeq" id="WP_005674902.1">
    <property type="nucleotide sequence ID" value="NZ_CP146288.1"/>
</dbReference>
<dbReference type="AlphaFoldDB" id="E7S0I7"/>
<dbReference type="eggNOG" id="COG0843">
    <property type="taxonomic scope" value="Bacteria"/>
</dbReference>
<reference evidence="11 12" key="1">
    <citation type="submission" date="2010-12" db="EMBL/GenBank/DDBJ databases">
        <authorList>
            <person name="Muzny D."/>
            <person name="Qin X."/>
            <person name="Deng J."/>
            <person name="Jiang H."/>
            <person name="Liu Y."/>
            <person name="Qu J."/>
            <person name="Song X.-Z."/>
            <person name="Zhang L."/>
            <person name="Thornton R."/>
            <person name="Coyle M."/>
            <person name="Francisco L."/>
            <person name="Jackson L."/>
            <person name="Javaid M."/>
            <person name="Korchina V."/>
            <person name="Kovar C."/>
            <person name="Mata R."/>
            <person name="Mathew T."/>
            <person name="Ngo R."/>
            <person name="Nguyen L."/>
            <person name="Nguyen N."/>
            <person name="Okwuonu G."/>
            <person name="Ongeri F."/>
            <person name="Pham C."/>
            <person name="Simmons D."/>
            <person name="Wilczek-Boney K."/>
            <person name="Hale W."/>
            <person name="Jakkamsetti A."/>
            <person name="Pham P."/>
            <person name="Ruth R."/>
            <person name="San Lucas F."/>
            <person name="Warren J."/>
            <person name="Zhang J."/>
            <person name="Zhao Z."/>
            <person name="Zhou C."/>
            <person name="Zhu D."/>
            <person name="Lee S."/>
            <person name="Bess C."/>
            <person name="Blankenburg K."/>
            <person name="Forbes L."/>
            <person name="Fu Q."/>
            <person name="Gubbala S."/>
            <person name="Hirani K."/>
            <person name="Jayaseelan J.C."/>
            <person name="Lara F."/>
            <person name="Munidasa M."/>
            <person name="Palculict T."/>
            <person name="Patil S."/>
            <person name="Pu L.-L."/>
            <person name="Saada N."/>
            <person name="Tang L."/>
            <person name="Weissenberger G."/>
            <person name="Zhu Y."/>
            <person name="Hemphill L."/>
            <person name="Shang Y."/>
            <person name="Youmans B."/>
            <person name="Ayvaz T."/>
            <person name="Ross M."/>
            <person name="Santibanez J."/>
            <person name="Aqrawi P."/>
            <person name="Gross S."/>
            <person name="Joshi V."/>
            <person name="Fowler G."/>
            <person name="Nazareth L."/>
            <person name="Reid J."/>
            <person name="Worley K."/>
            <person name="Petrosino J."/>
            <person name="Highlander S."/>
            <person name="Gibbs R."/>
        </authorList>
    </citation>
    <scope>NUCLEOTIDE SEQUENCE [LARGE SCALE GENOMIC DNA]</scope>
    <source>
        <strain evidence="11 12">ATCC 51599</strain>
    </source>
</reference>
<feature type="transmembrane region" description="Helical" evidence="9">
    <location>
        <begin position="154"/>
        <end position="179"/>
    </location>
</feature>
<evidence type="ECO:0000256" key="8">
    <source>
        <dbReference type="ARBA" id="ARBA00023008"/>
    </source>
</evidence>
<feature type="transmembrane region" description="Helical" evidence="9">
    <location>
        <begin position="26"/>
        <end position="48"/>
    </location>
</feature>
<evidence type="ECO:0000256" key="9">
    <source>
        <dbReference type="SAM" id="Phobius"/>
    </source>
</evidence>
<evidence type="ECO:0000256" key="1">
    <source>
        <dbReference type="ARBA" id="ARBA00009578"/>
    </source>
</evidence>
<feature type="transmembrane region" description="Helical" evidence="9">
    <location>
        <begin position="320"/>
        <end position="345"/>
    </location>
</feature>
<accession>E7S0I7</accession>
<evidence type="ECO:0000259" key="10">
    <source>
        <dbReference type="PROSITE" id="PS50855"/>
    </source>
</evidence>
<dbReference type="Proteomes" id="UP000011021">
    <property type="component" value="Unassembled WGS sequence"/>
</dbReference>
<evidence type="ECO:0000313" key="12">
    <source>
        <dbReference type="Proteomes" id="UP000011021"/>
    </source>
</evidence>
<feature type="transmembrane region" description="Helical" evidence="9">
    <location>
        <begin position="69"/>
        <end position="91"/>
    </location>
</feature>
<keyword evidence="4" id="KW-0679">Respiratory chain</keyword>
<evidence type="ECO:0000256" key="4">
    <source>
        <dbReference type="ARBA" id="ARBA00022660"/>
    </source>
</evidence>